<dbReference type="SMART" id="SM00678">
    <property type="entry name" value="WWE"/>
    <property type="match status" value="1"/>
</dbReference>
<gene>
    <name evidence="2" type="primary">DTX</name>
</gene>
<dbReference type="GO" id="GO:0008270">
    <property type="term" value="F:zinc ion binding"/>
    <property type="evidence" value="ECO:0007669"/>
    <property type="project" value="InterPro"/>
</dbReference>
<dbReference type="PROSITE" id="PS50918">
    <property type="entry name" value="WWE"/>
    <property type="match status" value="1"/>
</dbReference>
<dbReference type="EMBL" id="GAKP01004030">
    <property type="protein sequence ID" value="JAC54922.1"/>
    <property type="molecule type" value="Transcribed_RNA"/>
</dbReference>
<reference evidence="2" key="1">
    <citation type="journal article" date="2014" name="BMC Genomics">
        <title>Characterizing the developmental transcriptome of the oriental fruit fly, Bactrocera dorsalis (Diptera: Tephritidae) through comparative genomic analysis with Drosophila melanogaster utilizing modENCODE datasets.</title>
        <authorList>
            <person name="Geib S.M."/>
            <person name="Calla B."/>
            <person name="Hall B."/>
            <person name="Hou S."/>
            <person name="Manoukis N.C."/>
        </authorList>
    </citation>
    <scope>NUCLEOTIDE SEQUENCE</scope>
    <source>
        <strain evidence="2">Punador</strain>
    </source>
</reference>
<proteinExistence type="predicted"/>
<protein>
    <submittedName>
        <fullName evidence="2">Protein deltex</fullName>
    </submittedName>
</protein>
<dbReference type="OrthoDB" id="2449614at2759"/>
<name>A0A034WKM8_BACDO</name>
<dbReference type="InterPro" id="IPR037197">
    <property type="entry name" value="WWE_dom_sf"/>
</dbReference>
<dbReference type="SUPFAM" id="SSF117839">
    <property type="entry name" value="WWE domain"/>
    <property type="match status" value="1"/>
</dbReference>
<evidence type="ECO:0000313" key="2">
    <source>
        <dbReference type="EMBL" id="JAC54922.1"/>
    </source>
</evidence>
<dbReference type="Gene3D" id="3.30.720.50">
    <property type="match status" value="1"/>
</dbReference>
<dbReference type="InterPro" id="IPR018123">
    <property type="entry name" value="WWE-dom_subgr"/>
</dbReference>
<organism evidence="2">
    <name type="scientific">Bactrocera dorsalis</name>
    <name type="common">Oriental fruit fly</name>
    <name type="synonym">Dacus dorsalis</name>
    <dbReference type="NCBI Taxonomy" id="27457"/>
    <lineage>
        <taxon>Eukaryota</taxon>
        <taxon>Metazoa</taxon>
        <taxon>Ecdysozoa</taxon>
        <taxon>Arthropoda</taxon>
        <taxon>Hexapoda</taxon>
        <taxon>Insecta</taxon>
        <taxon>Pterygota</taxon>
        <taxon>Neoptera</taxon>
        <taxon>Endopterygota</taxon>
        <taxon>Diptera</taxon>
        <taxon>Brachycera</taxon>
        <taxon>Muscomorpha</taxon>
        <taxon>Tephritoidea</taxon>
        <taxon>Tephritidae</taxon>
        <taxon>Bactrocera</taxon>
        <taxon>Bactrocera</taxon>
    </lineage>
</organism>
<feature type="domain" description="WWE" evidence="1">
    <location>
        <begin position="33"/>
        <end position="109"/>
    </location>
</feature>
<dbReference type="AlphaFoldDB" id="A0A034WKM8"/>
<dbReference type="Pfam" id="PF02825">
    <property type="entry name" value="WWE"/>
    <property type="match status" value="1"/>
</dbReference>
<dbReference type="InterPro" id="IPR004170">
    <property type="entry name" value="WWE_dom"/>
</dbReference>
<evidence type="ECO:0000259" key="1">
    <source>
        <dbReference type="PROSITE" id="PS50918"/>
    </source>
</evidence>
<sequence>MAGHGCVGVGSGGGISGCGSGVGVASVGSGSGGGANANVNTHAVVVWEYESSNSKWLPYSPDVSQHLERAHAKKLTRVLLSDADPQLEQYYVNIRTMTQELEEDSGFST</sequence>
<accession>A0A034WKM8</accession>